<protein>
    <submittedName>
        <fullName evidence="1">Uncharacterized protein</fullName>
    </submittedName>
</protein>
<evidence type="ECO:0000313" key="1">
    <source>
        <dbReference type="EMBL" id="OGE97306.1"/>
    </source>
</evidence>
<dbReference type="AlphaFoldDB" id="A0A1F5Q593"/>
<gene>
    <name evidence="1" type="ORF">A3B10_04145</name>
</gene>
<accession>A0A1F5Q593</accession>
<proteinExistence type="predicted"/>
<dbReference type="Proteomes" id="UP000177281">
    <property type="component" value="Unassembled WGS sequence"/>
</dbReference>
<comment type="caution">
    <text evidence="1">The sequence shown here is derived from an EMBL/GenBank/DDBJ whole genome shotgun (WGS) entry which is preliminary data.</text>
</comment>
<name>A0A1F5Q593_9BACT</name>
<organism evidence="1 2">
    <name type="scientific">Candidatus Doudnabacteria bacterium RIFCSPLOWO2_01_FULL_44_21</name>
    <dbReference type="NCBI Taxonomy" id="1817841"/>
    <lineage>
        <taxon>Bacteria</taxon>
        <taxon>Candidatus Doudnaibacteriota</taxon>
    </lineage>
</organism>
<evidence type="ECO:0000313" key="2">
    <source>
        <dbReference type="Proteomes" id="UP000177281"/>
    </source>
</evidence>
<dbReference type="EMBL" id="MFFB01000002">
    <property type="protein sequence ID" value="OGE97306.1"/>
    <property type="molecule type" value="Genomic_DNA"/>
</dbReference>
<reference evidence="1 2" key="1">
    <citation type="journal article" date="2016" name="Nat. Commun.">
        <title>Thousands of microbial genomes shed light on interconnected biogeochemical processes in an aquifer system.</title>
        <authorList>
            <person name="Anantharaman K."/>
            <person name="Brown C.T."/>
            <person name="Hug L.A."/>
            <person name="Sharon I."/>
            <person name="Castelle C.J."/>
            <person name="Probst A.J."/>
            <person name="Thomas B.C."/>
            <person name="Singh A."/>
            <person name="Wilkins M.J."/>
            <person name="Karaoz U."/>
            <person name="Brodie E.L."/>
            <person name="Williams K.H."/>
            <person name="Hubbard S.S."/>
            <person name="Banfield J.F."/>
        </authorList>
    </citation>
    <scope>NUCLEOTIDE SEQUENCE [LARGE SCALE GENOMIC DNA]</scope>
</reference>
<dbReference type="STRING" id="1817841.A3B10_04145"/>
<sequence>MLTSNDIKQLSAVLATKEDLKDFYNKSEMDIKFNSLLTSVDNLANKFVKYHEEQIVLTHKLERIEDWIKKAAGKLGLDYNP</sequence>